<name>A0A9X3I974_9SPHI</name>
<dbReference type="SUPFAM" id="SSF46955">
    <property type="entry name" value="Putative DNA-binding domain"/>
    <property type="match status" value="1"/>
</dbReference>
<dbReference type="Pfam" id="PF12728">
    <property type="entry name" value="HTH_17"/>
    <property type="match status" value="1"/>
</dbReference>
<evidence type="ECO:0000313" key="3">
    <source>
        <dbReference type="Proteomes" id="UP001142592"/>
    </source>
</evidence>
<comment type="caution">
    <text evidence="2">The sequence shown here is derived from an EMBL/GenBank/DDBJ whole genome shotgun (WGS) entry which is preliminary data.</text>
</comment>
<keyword evidence="3" id="KW-1185">Reference proteome</keyword>
<accession>A0A9X3I974</accession>
<dbReference type="AlphaFoldDB" id="A0A9X3I974"/>
<organism evidence="2 3">
    <name type="scientific">Pedobacter agri</name>
    <dbReference type="NCBI Taxonomy" id="454586"/>
    <lineage>
        <taxon>Bacteria</taxon>
        <taxon>Pseudomonadati</taxon>
        <taxon>Bacteroidota</taxon>
        <taxon>Sphingobacteriia</taxon>
        <taxon>Sphingobacteriales</taxon>
        <taxon>Sphingobacteriaceae</taxon>
        <taxon>Pedobacter</taxon>
    </lineage>
</organism>
<reference evidence="2" key="1">
    <citation type="submission" date="2022-11" db="EMBL/GenBank/DDBJ databases">
        <authorList>
            <person name="Graham C."/>
            <person name="Newman J.D."/>
        </authorList>
    </citation>
    <scope>NUCLEOTIDE SEQUENCE</scope>
    <source>
        <strain evidence="2">DSM 19486</strain>
    </source>
</reference>
<dbReference type="PANTHER" id="PTHR34585:SF22">
    <property type="entry name" value="HELIX-TURN-HELIX DOMAIN-CONTAINING PROTEIN"/>
    <property type="match status" value="1"/>
</dbReference>
<feature type="domain" description="Helix-turn-helix" evidence="1">
    <location>
        <begin position="39"/>
        <end position="85"/>
    </location>
</feature>
<dbReference type="PANTHER" id="PTHR34585">
    <property type="match status" value="1"/>
</dbReference>
<dbReference type="EMBL" id="JAPJUH010000003">
    <property type="protein sequence ID" value="MCX3265015.1"/>
    <property type="molecule type" value="Genomic_DNA"/>
</dbReference>
<proteinExistence type="predicted"/>
<dbReference type="InterPro" id="IPR009061">
    <property type="entry name" value="DNA-bd_dom_put_sf"/>
</dbReference>
<evidence type="ECO:0000313" key="2">
    <source>
        <dbReference type="EMBL" id="MCX3265015.1"/>
    </source>
</evidence>
<protein>
    <submittedName>
        <fullName evidence="2">Helix-turn-helix domain-containing protein</fullName>
    </submittedName>
</protein>
<dbReference type="InterPro" id="IPR041657">
    <property type="entry name" value="HTH_17"/>
</dbReference>
<evidence type="ECO:0000259" key="1">
    <source>
        <dbReference type="Pfam" id="PF12728"/>
    </source>
</evidence>
<dbReference type="Proteomes" id="UP001142592">
    <property type="component" value="Unassembled WGS sequence"/>
</dbReference>
<sequence length="88" mass="10380">MDISQIVTKADIEKLKEEIFAELNRIRFHGQKISVNKQWLKSYEVCQLLSISKGTLSTYRQNGTLRYTRIGGLMYYKYEDIAILMDNR</sequence>
<gene>
    <name evidence="2" type="ORF">OQZ29_09675</name>
</gene>
<dbReference type="RefSeq" id="WP_010601966.1">
    <property type="nucleotide sequence ID" value="NZ_JAPJUH010000003.1"/>
</dbReference>